<protein>
    <submittedName>
        <fullName evidence="3">Uncharacterized protein</fullName>
    </submittedName>
</protein>
<feature type="compositionally biased region" description="Polar residues" evidence="1">
    <location>
        <begin position="25"/>
        <end position="40"/>
    </location>
</feature>
<evidence type="ECO:0000313" key="3">
    <source>
        <dbReference type="EMBL" id="CAE0263262.1"/>
    </source>
</evidence>
<feature type="compositionally biased region" description="Basic and acidic residues" evidence="1">
    <location>
        <begin position="349"/>
        <end position="363"/>
    </location>
</feature>
<gene>
    <name evidence="3" type="ORF">PBIL07802_LOCUS25559</name>
</gene>
<dbReference type="EMBL" id="HBIB01039256">
    <property type="protein sequence ID" value="CAE0263262.1"/>
    <property type="molecule type" value="Transcribed_RNA"/>
</dbReference>
<feature type="compositionally biased region" description="Basic and acidic residues" evidence="1">
    <location>
        <begin position="322"/>
        <end position="334"/>
    </location>
</feature>
<sequence>MPLASVISVNQSEKRTRASVAKTMSKLTTSVSGKRAQQMSGIPRFGARPSGTGNADKGGNAGYVIDEHVADPTKPRHVLARTPVKKSAGAARVDQNKENVISFNVAVEGAGAPLADSAIPTKSARAIRAEQRANARASTGDKAAQTRIPVAPPVATSTKTTTIASTAATRESTRTAGSKSSADSDLDALVDLGEFEMNDDVMKGLDEVKEDASTFNAKVEKEEKNEKEDSLILHRQRQAPKPSHRGVANLKREKVEVRRSGTEMKNMEAPVFTTASRAPSAKSPEEADEDGAEAEISIIPTSISPTRAVEDIDNHDEEATEKEERGTRQSKRGDIFSPPASKGQSIKEIASEGKKNGARRGAEERDESGFAPINLRDLGENTTEVSIVSAFGMEEPSSMPRPRHHQSMASSRAPSSPVYLRFYDDEKSKKEKKHSDSSIPVMDVEVECSPMSLLKKCASVNGSAPADTESEKASKEKGGEVKETALNPRAMRAIKLDSEEDGARTVSTPRRAPPVPTPAPAPAPTRAQREDETIAAAKQAPASTRQEETPSVPASSISPSTPVVHEVTHGVAARATTATAVDVLSETEAPVASTNMLAVVAKVLIALLLVALSYVIVFAV</sequence>
<feature type="compositionally biased region" description="Acidic residues" evidence="1">
    <location>
        <begin position="311"/>
        <end position="321"/>
    </location>
</feature>
<feature type="compositionally biased region" description="Basic and acidic residues" evidence="1">
    <location>
        <begin position="469"/>
        <end position="483"/>
    </location>
</feature>
<keyword evidence="2" id="KW-0812">Transmembrane</keyword>
<evidence type="ECO:0000256" key="1">
    <source>
        <dbReference type="SAM" id="MobiDB-lite"/>
    </source>
</evidence>
<feature type="compositionally biased region" description="Basic and acidic residues" evidence="1">
    <location>
        <begin position="422"/>
        <end position="436"/>
    </location>
</feature>
<keyword evidence="2" id="KW-1133">Transmembrane helix</keyword>
<feature type="compositionally biased region" description="Polar residues" evidence="1">
    <location>
        <begin position="552"/>
        <end position="561"/>
    </location>
</feature>
<evidence type="ECO:0000256" key="2">
    <source>
        <dbReference type="SAM" id="Phobius"/>
    </source>
</evidence>
<keyword evidence="2" id="KW-0472">Membrane</keyword>
<feature type="region of interest" description="Disordered" evidence="1">
    <location>
        <begin position="275"/>
        <end position="377"/>
    </location>
</feature>
<feature type="transmembrane region" description="Helical" evidence="2">
    <location>
        <begin position="596"/>
        <end position="619"/>
    </location>
</feature>
<feature type="compositionally biased region" description="Low complexity" evidence="1">
    <location>
        <begin position="294"/>
        <end position="306"/>
    </location>
</feature>
<name>A0A7S3GDX5_9EUKA</name>
<feature type="region of interest" description="Disordered" evidence="1">
    <location>
        <begin position="394"/>
        <end position="441"/>
    </location>
</feature>
<feature type="compositionally biased region" description="Basic and acidic residues" evidence="1">
    <location>
        <begin position="494"/>
        <end position="503"/>
    </location>
</feature>
<dbReference type="AlphaFoldDB" id="A0A7S3GDX5"/>
<accession>A0A7S3GDX5</accession>
<proteinExistence type="predicted"/>
<organism evidence="3">
    <name type="scientific">Palpitomonas bilix</name>
    <dbReference type="NCBI Taxonomy" id="652834"/>
    <lineage>
        <taxon>Eukaryota</taxon>
        <taxon>Eukaryota incertae sedis</taxon>
    </lineage>
</organism>
<feature type="region of interest" description="Disordered" evidence="1">
    <location>
        <begin position="1"/>
        <end position="62"/>
    </location>
</feature>
<feature type="region of interest" description="Disordered" evidence="1">
    <location>
        <begin position="459"/>
        <end position="561"/>
    </location>
</feature>
<reference evidence="3" key="1">
    <citation type="submission" date="2021-01" db="EMBL/GenBank/DDBJ databases">
        <authorList>
            <person name="Corre E."/>
            <person name="Pelletier E."/>
            <person name="Niang G."/>
            <person name="Scheremetjew M."/>
            <person name="Finn R."/>
            <person name="Kale V."/>
            <person name="Holt S."/>
            <person name="Cochrane G."/>
            <person name="Meng A."/>
            <person name="Brown T."/>
            <person name="Cohen L."/>
        </authorList>
    </citation>
    <scope>NUCLEOTIDE SEQUENCE</scope>
    <source>
        <strain evidence="3">NIES-2562</strain>
    </source>
</reference>
<feature type="compositionally biased region" description="Pro residues" evidence="1">
    <location>
        <begin position="511"/>
        <end position="523"/>
    </location>
</feature>